<evidence type="ECO:0000313" key="2">
    <source>
        <dbReference type="EMBL" id="BAJ96577.1"/>
    </source>
</evidence>
<accession>F2DNA6</accession>
<feature type="transmembrane region" description="Helical" evidence="1">
    <location>
        <begin position="40"/>
        <end position="65"/>
    </location>
</feature>
<keyword evidence="1" id="KW-0812">Transmembrane</keyword>
<protein>
    <submittedName>
        <fullName evidence="2">Predicted protein</fullName>
    </submittedName>
</protein>
<evidence type="ECO:0000256" key="1">
    <source>
        <dbReference type="SAM" id="Phobius"/>
    </source>
</evidence>
<name>F2DNA6_HORVV</name>
<keyword evidence="1" id="KW-0472">Membrane</keyword>
<keyword evidence="1" id="KW-1133">Transmembrane helix</keyword>
<organism evidence="2">
    <name type="scientific">Hordeum vulgare subsp. vulgare</name>
    <name type="common">Domesticated barley</name>
    <dbReference type="NCBI Taxonomy" id="112509"/>
    <lineage>
        <taxon>Eukaryota</taxon>
        <taxon>Viridiplantae</taxon>
        <taxon>Streptophyta</taxon>
        <taxon>Embryophyta</taxon>
        <taxon>Tracheophyta</taxon>
        <taxon>Spermatophyta</taxon>
        <taxon>Magnoliopsida</taxon>
        <taxon>Liliopsida</taxon>
        <taxon>Poales</taxon>
        <taxon>Poaceae</taxon>
        <taxon>BOP clade</taxon>
        <taxon>Pooideae</taxon>
        <taxon>Triticodae</taxon>
        <taxon>Triticeae</taxon>
        <taxon>Hordeinae</taxon>
        <taxon>Hordeum</taxon>
    </lineage>
</organism>
<reference evidence="2" key="1">
    <citation type="journal article" date="2011" name="Plant Physiol.">
        <title>Comprehensive sequence analysis of 24,783 barley full-length cDNAs derived from 12 clone libraries.</title>
        <authorList>
            <person name="Matsumoto T."/>
            <person name="Tanaka T."/>
            <person name="Sakai H."/>
            <person name="Amano N."/>
            <person name="Kanamori H."/>
            <person name="Kurita K."/>
            <person name="Kikuta A."/>
            <person name="Kamiya K."/>
            <person name="Yamamoto M."/>
            <person name="Ikawa H."/>
            <person name="Fujii N."/>
            <person name="Hori K."/>
            <person name="Itoh T."/>
            <person name="Sato K."/>
        </authorList>
    </citation>
    <scope>NUCLEOTIDE SEQUENCE</scope>
    <source>
        <tissue evidence="2">Shoot and root</tissue>
    </source>
</reference>
<proteinExistence type="evidence at transcript level"/>
<sequence length="89" mass="9662">MGESPSPAPAAVAKVYYDGCPGCAMERRKESTKGTPYKELFFVGIITFASSLPITSLFPFLYFMLAAKADDGGTLRCRSLLEGIVVEKF</sequence>
<dbReference type="EMBL" id="AK365374">
    <property type="protein sequence ID" value="BAJ96577.1"/>
    <property type="molecule type" value="mRNA"/>
</dbReference>
<dbReference type="AlphaFoldDB" id="F2DNA6"/>